<organism evidence="2 3">
    <name type="scientific">Cryptolaemus montrouzieri</name>
    <dbReference type="NCBI Taxonomy" id="559131"/>
    <lineage>
        <taxon>Eukaryota</taxon>
        <taxon>Metazoa</taxon>
        <taxon>Ecdysozoa</taxon>
        <taxon>Arthropoda</taxon>
        <taxon>Hexapoda</taxon>
        <taxon>Insecta</taxon>
        <taxon>Pterygota</taxon>
        <taxon>Neoptera</taxon>
        <taxon>Endopterygota</taxon>
        <taxon>Coleoptera</taxon>
        <taxon>Polyphaga</taxon>
        <taxon>Cucujiformia</taxon>
        <taxon>Coccinelloidea</taxon>
        <taxon>Coccinellidae</taxon>
        <taxon>Scymninae</taxon>
        <taxon>Scymnini</taxon>
        <taxon>Cryptolaemus</taxon>
    </lineage>
</organism>
<feature type="region of interest" description="Disordered" evidence="1">
    <location>
        <begin position="48"/>
        <end position="67"/>
    </location>
</feature>
<evidence type="ECO:0000313" key="2">
    <source>
        <dbReference type="EMBL" id="KAL3269678.1"/>
    </source>
</evidence>
<keyword evidence="3" id="KW-1185">Reference proteome</keyword>
<reference evidence="2 3" key="1">
    <citation type="journal article" date="2021" name="BMC Biol.">
        <title>Horizontally acquired antibacterial genes associated with adaptive radiation of ladybird beetles.</title>
        <authorList>
            <person name="Li H.S."/>
            <person name="Tang X.F."/>
            <person name="Huang Y.H."/>
            <person name="Xu Z.Y."/>
            <person name="Chen M.L."/>
            <person name="Du X.Y."/>
            <person name="Qiu B.Y."/>
            <person name="Chen P.T."/>
            <person name="Zhang W."/>
            <person name="Slipinski A."/>
            <person name="Escalona H.E."/>
            <person name="Waterhouse R.M."/>
            <person name="Zwick A."/>
            <person name="Pang H."/>
        </authorList>
    </citation>
    <scope>NUCLEOTIDE SEQUENCE [LARGE SCALE GENOMIC DNA]</scope>
    <source>
        <strain evidence="2">SYSU2018</strain>
    </source>
</reference>
<gene>
    <name evidence="2" type="ORF">HHI36_008738</name>
</gene>
<name>A0ABD2MTG7_9CUCU</name>
<dbReference type="EMBL" id="JABFTP020000021">
    <property type="protein sequence ID" value="KAL3269678.1"/>
    <property type="molecule type" value="Genomic_DNA"/>
</dbReference>
<dbReference type="AlphaFoldDB" id="A0ABD2MTG7"/>
<evidence type="ECO:0000313" key="3">
    <source>
        <dbReference type="Proteomes" id="UP001516400"/>
    </source>
</evidence>
<sequence>MIVLIFCRSSTPRINTDSNLDSSICDKGPRLVPSVRQVHPVHEEKVHPLCGDVDSSPPPYPKRASLDSNTSPTQCWGAFDCDPKSPQCYPLAPNICVEAGRIQFIRHDSSDTTQESSAPDSPVTPRAVEARITVTRGLQTEDETFVEFQEEKVGGGVDNFFLVVLKI</sequence>
<dbReference type="Proteomes" id="UP001516400">
    <property type="component" value="Unassembled WGS sequence"/>
</dbReference>
<comment type="caution">
    <text evidence="2">The sequence shown here is derived from an EMBL/GenBank/DDBJ whole genome shotgun (WGS) entry which is preliminary data.</text>
</comment>
<accession>A0ABD2MTG7</accession>
<protein>
    <submittedName>
        <fullName evidence="2">Uncharacterized protein</fullName>
    </submittedName>
</protein>
<evidence type="ECO:0000256" key="1">
    <source>
        <dbReference type="SAM" id="MobiDB-lite"/>
    </source>
</evidence>
<proteinExistence type="predicted"/>